<evidence type="ECO:0000313" key="3">
    <source>
        <dbReference type="EMBL" id="KGD72522.1"/>
    </source>
</evidence>
<dbReference type="GO" id="GO:0006355">
    <property type="term" value="P:regulation of DNA-templated transcription"/>
    <property type="evidence" value="ECO:0007669"/>
    <property type="project" value="InterPro"/>
</dbReference>
<gene>
    <name evidence="3" type="ORF">HA49_17600</name>
</gene>
<dbReference type="OrthoDB" id="6415323at2"/>
<dbReference type="Gene3D" id="1.10.1790.10">
    <property type="entry name" value="PRD domain"/>
    <property type="match status" value="1"/>
</dbReference>
<dbReference type="InterPro" id="IPR050661">
    <property type="entry name" value="BglG_antiterminators"/>
</dbReference>
<feature type="domain" description="PRD" evidence="2">
    <location>
        <begin position="229"/>
        <end position="336"/>
    </location>
</feature>
<dbReference type="STRING" id="642227.HA49_17600"/>
<reference evidence="3" key="1">
    <citation type="submission" date="2014-12" db="EMBL/GenBank/DDBJ databases">
        <title>The draft genome of the Tatumella morbirosei type strain, LMG23360T isolated from pineapple rot.</title>
        <authorList>
            <person name="Smits T.H."/>
            <person name="Palmer M."/>
            <person name="Venter S.N."/>
            <person name="Duffy B."/>
            <person name="Steenkamp E.T."/>
            <person name="Chan W.Y."/>
            <person name="Coutinho T.A."/>
            <person name="Coetzee M.P."/>
            <person name="De Maayer P."/>
        </authorList>
    </citation>
    <scope>NUCLEOTIDE SEQUENCE [LARGE SCALE GENOMIC DNA]</scope>
    <source>
        <strain evidence="3">LMG 23360</strain>
    </source>
</reference>
<keyword evidence="1" id="KW-0677">Repeat</keyword>
<dbReference type="Proteomes" id="UP000029577">
    <property type="component" value="Unassembled WGS sequence"/>
</dbReference>
<proteinExistence type="predicted"/>
<evidence type="ECO:0000256" key="1">
    <source>
        <dbReference type="ARBA" id="ARBA00022737"/>
    </source>
</evidence>
<dbReference type="EMBL" id="JPKR02000003">
    <property type="protein sequence ID" value="KGD72522.1"/>
    <property type="molecule type" value="Genomic_DNA"/>
</dbReference>
<keyword evidence="4" id="KW-1185">Reference proteome</keyword>
<dbReference type="InterPro" id="IPR036634">
    <property type="entry name" value="PRD_sf"/>
</dbReference>
<sequence length="425" mass="48212">MSEDRRPPPALSRSQRQSYMTLLLVIAEQSLDAFQLQIPDMPALPPETAQDITLLTEILRNNYQLQLVTLPGESYRLTGSELQKRICLFSHFRRLLRQAPSLAENIALKVEQRMQNQKPGPVRFDESTLTQLIPASLPPGICGHLNASSVVLLQLVLNYSFSSTERVRFNRQQREWLSAKEWLPMAKNIAAYCQNQGMPSSEIPEDEVLFLTLLLTLLDTPSGNLQHGHLQTQLMAATGQLISRFGRLSSIDMSGNLTLQQRLYCHLSLAIERHYFSIGIDNSVSNELIEMYPGMFRLTSQALSVFEQQYQLTFSRQETMLIALLLVSGAMETTGYEERQIIVLTNDNPELEQEVERILRESVLLPVTVHRQSLSSFRQYGAPRGVALVISPYIVQLPLFSPPLIHTELPMTEHQQECIRKILSA</sequence>
<name>A0A095T771_9GAMM</name>
<dbReference type="RefSeq" id="WP_038022208.1">
    <property type="nucleotide sequence ID" value="NZ_JPKR02000003.1"/>
</dbReference>
<dbReference type="PROSITE" id="PS51372">
    <property type="entry name" value="PRD_2"/>
    <property type="match status" value="1"/>
</dbReference>
<comment type="caution">
    <text evidence="3">The sequence shown here is derived from an EMBL/GenBank/DDBJ whole genome shotgun (WGS) entry which is preliminary data.</text>
</comment>
<dbReference type="AlphaFoldDB" id="A0A095T771"/>
<dbReference type="eggNOG" id="COG3711">
    <property type="taxonomic scope" value="Bacteria"/>
</dbReference>
<dbReference type="PANTHER" id="PTHR30185:SF14">
    <property type="entry name" value="STATIONARY PHASE-INDUCIBLE PROTEIN CSIE-RELATED"/>
    <property type="match status" value="1"/>
</dbReference>
<protein>
    <recommendedName>
        <fullName evidence="2">PRD domain-containing protein</fullName>
    </recommendedName>
</protein>
<organism evidence="3 4">
    <name type="scientific">Tatumella morbirosei</name>
    <dbReference type="NCBI Taxonomy" id="642227"/>
    <lineage>
        <taxon>Bacteria</taxon>
        <taxon>Pseudomonadati</taxon>
        <taxon>Pseudomonadota</taxon>
        <taxon>Gammaproteobacteria</taxon>
        <taxon>Enterobacterales</taxon>
        <taxon>Erwiniaceae</taxon>
        <taxon>Tatumella</taxon>
    </lineage>
</organism>
<dbReference type="PANTHER" id="PTHR30185">
    <property type="entry name" value="CRYPTIC BETA-GLUCOSIDE BGL OPERON ANTITERMINATOR"/>
    <property type="match status" value="1"/>
</dbReference>
<dbReference type="NCBIfam" id="NF008597">
    <property type="entry name" value="PRK11564.1"/>
    <property type="match status" value="1"/>
</dbReference>
<evidence type="ECO:0000259" key="2">
    <source>
        <dbReference type="PROSITE" id="PS51372"/>
    </source>
</evidence>
<dbReference type="Pfam" id="PF00874">
    <property type="entry name" value="PRD"/>
    <property type="match status" value="1"/>
</dbReference>
<accession>A0A095T771</accession>
<dbReference type="SUPFAM" id="SSF63520">
    <property type="entry name" value="PTS-regulatory domain, PRD"/>
    <property type="match status" value="1"/>
</dbReference>
<evidence type="ECO:0000313" key="4">
    <source>
        <dbReference type="Proteomes" id="UP000029577"/>
    </source>
</evidence>
<dbReference type="InterPro" id="IPR011608">
    <property type="entry name" value="PRD"/>
</dbReference>